<evidence type="ECO:0000256" key="1">
    <source>
        <dbReference type="ARBA" id="ARBA00004370"/>
    </source>
</evidence>
<comment type="subcellular location">
    <subcellularLocation>
        <location evidence="1">Membrane</location>
    </subcellularLocation>
</comment>
<gene>
    <name evidence="5" type="primary">WBGene00279409</name>
</gene>
<dbReference type="SUPFAM" id="SSF81321">
    <property type="entry name" value="Family A G protein-coupled receptor-like"/>
    <property type="match status" value="1"/>
</dbReference>
<keyword evidence="4" id="KW-0472">Membrane</keyword>
<dbReference type="EnsemblMetazoa" id="PPA41040.1">
    <property type="protein sequence ID" value="PPA41040.1"/>
    <property type="gene ID" value="WBGene00279409"/>
</dbReference>
<reference evidence="6" key="1">
    <citation type="journal article" date="2008" name="Nat. Genet.">
        <title>The Pristionchus pacificus genome provides a unique perspective on nematode lifestyle and parasitism.</title>
        <authorList>
            <person name="Dieterich C."/>
            <person name="Clifton S.W."/>
            <person name="Schuster L.N."/>
            <person name="Chinwalla A."/>
            <person name="Delehaunty K."/>
            <person name="Dinkelacker I."/>
            <person name="Fulton L."/>
            <person name="Fulton R."/>
            <person name="Godfrey J."/>
            <person name="Minx P."/>
            <person name="Mitreva M."/>
            <person name="Roeseler W."/>
            <person name="Tian H."/>
            <person name="Witte H."/>
            <person name="Yang S.P."/>
            <person name="Wilson R.K."/>
            <person name="Sommer R.J."/>
        </authorList>
    </citation>
    <scope>NUCLEOTIDE SEQUENCE [LARGE SCALE GENOMIC DNA]</scope>
    <source>
        <strain evidence="6">PS312</strain>
    </source>
</reference>
<accession>A0A2A6CK97</accession>
<keyword evidence="6" id="KW-1185">Reference proteome</keyword>
<dbReference type="InterPro" id="IPR019430">
    <property type="entry name" value="7TM_GPCR_serpentine_rcpt_Srx"/>
</dbReference>
<evidence type="ECO:0000313" key="5">
    <source>
        <dbReference type="EnsemblMetazoa" id="PPA41040.1"/>
    </source>
</evidence>
<protein>
    <submittedName>
        <fullName evidence="5">G protein-coupled receptor</fullName>
    </submittedName>
</protein>
<dbReference type="InterPro" id="IPR017452">
    <property type="entry name" value="GPCR_Rhodpsn_7TM"/>
</dbReference>
<evidence type="ECO:0000313" key="6">
    <source>
        <dbReference type="Proteomes" id="UP000005239"/>
    </source>
</evidence>
<dbReference type="AlphaFoldDB" id="A0A2A6CK97"/>
<keyword evidence="2" id="KW-0812">Transmembrane</keyword>
<evidence type="ECO:0000256" key="4">
    <source>
        <dbReference type="ARBA" id="ARBA00023136"/>
    </source>
</evidence>
<dbReference type="GO" id="GO:0016020">
    <property type="term" value="C:membrane"/>
    <property type="evidence" value="ECO:0007669"/>
    <property type="project" value="UniProtKB-SubCell"/>
</dbReference>
<dbReference type="PANTHER" id="PTHR23017:SF3">
    <property type="entry name" value="G-PROTEIN COUPLED RECEPTORS FAMILY 1 PROFILE DOMAIN-CONTAINING PROTEIN"/>
    <property type="match status" value="1"/>
</dbReference>
<dbReference type="CDD" id="cd00637">
    <property type="entry name" value="7tm_classA_rhodopsin-like"/>
    <property type="match status" value="1"/>
</dbReference>
<keyword evidence="3" id="KW-1133">Transmembrane helix</keyword>
<dbReference type="PANTHER" id="PTHR23017">
    <property type="entry name" value="SERPENTINE RECEPTOR, CLASS X"/>
    <property type="match status" value="1"/>
</dbReference>
<dbReference type="PROSITE" id="PS50262">
    <property type="entry name" value="G_PROTEIN_RECEP_F1_2"/>
    <property type="match status" value="1"/>
</dbReference>
<dbReference type="OrthoDB" id="5825164at2759"/>
<accession>A0A8R1Z0P5</accession>
<sequence>MLLYVCCYTHLAVAINRFFSVYFPLRYLAAKSGKSKTIMIISLVVMAALIQSSPLSLVSDCYFIYDGASSFWLFADTESCQFFETYIDFSLSATFFCIIICIDAASFVMIQKTLNKLVIGASNDKRNNNEMLFFKQSISQMLTYLVGFFFFDIVSRISSNEWVIFLSTTFTWSVFHAVEGIVMVYFQTRLLIKRSKSEVIEMSVSASTAVRTYDAAQRF</sequence>
<evidence type="ECO:0000256" key="2">
    <source>
        <dbReference type="ARBA" id="ARBA00022692"/>
    </source>
</evidence>
<dbReference type="Proteomes" id="UP000005239">
    <property type="component" value="Unassembled WGS sequence"/>
</dbReference>
<reference evidence="5" key="2">
    <citation type="submission" date="2022-06" db="UniProtKB">
        <authorList>
            <consortium name="EnsemblMetazoa"/>
        </authorList>
    </citation>
    <scope>IDENTIFICATION</scope>
    <source>
        <strain evidence="5">PS312</strain>
    </source>
</reference>
<dbReference type="Gene3D" id="1.20.1070.10">
    <property type="entry name" value="Rhodopsin 7-helix transmembrane proteins"/>
    <property type="match status" value="1"/>
</dbReference>
<name>A0A2A6CK97_PRIPA</name>
<dbReference type="Pfam" id="PF10328">
    <property type="entry name" value="7TM_GPCR_Srx"/>
    <property type="match status" value="1"/>
</dbReference>
<organism evidence="5 6">
    <name type="scientific">Pristionchus pacificus</name>
    <name type="common">Parasitic nematode worm</name>
    <dbReference type="NCBI Taxonomy" id="54126"/>
    <lineage>
        <taxon>Eukaryota</taxon>
        <taxon>Metazoa</taxon>
        <taxon>Ecdysozoa</taxon>
        <taxon>Nematoda</taxon>
        <taxon>Chromadorea</taxon>
        <taxon>Rhabditida</taxon>
        <taxon>Rhabditina</taxon>
        <taxon>Diplogasteromorpha</taxon>
        <taxon>Diplogasteroidea</taxon>
        <taxon>Neodiplogasteridae</taxon>
        <taxon>Pristionchus</taxon>
    </lineage>
</organism>
<proteinExistence type="predicted"/>
<evidence type="ECO:0000256" key="3">
    <source>
        <dbReference type="ARBA" id="ARBA00022989"/>
    </source>
</evidence>